<dbReference type="EMBL" id="GL349444">
    <property type="protein sequence ID" value="KNC46914.1"/>
    <property type="molecule type" value="Genomic_DNA"/>
</dbReference>
<dbReference type="RefSeq" id="XP_013760187.1">
    <property type="nucleotide sequence ID" value="XM_013904733.1"/>
</dbReference>
<keyword evidence="2" id="KW-0560">Oxidoreductase</keyword>
<evidence type="ECO:0000256" key="4">
    <source>
        <dbReference type="ARBA" id="ARBA00049381"/>
    </source>
</evidence>
<dbReference type="InterPro" id="IPR002347">
    <property type="entry name" value="SDR_fam"/>
</dbReference>
<evidence type="ECO:0000256" key="10">
    <source>
        <dbReference type="ARBA" id="ARBA00051637"/>
    </source>
</evidence>
<dbReference type="GeneID" id="25562957"/>
<dbReference type="PANTHER" id="PTHR43658">
    <property type="entry name" value="SHORT-CHAIN DEHYDROGENASE/REDUCTASE"/>
    <property type="match status" value="1"/>
</dbReference>
<comment type="catalytic activity">
    <reaction evidence="8">
        <text>cortisol + NAD(+) = 11beta,17alpha-dihydroxypregn-4-ene-3,20,21-trione + NADH + H(+)</text>
        <dbReference type="Rhea" id="RHEA:42012"/>
        <dbReference type="ChEBI" id="CHEBI:15378"/>
        <dbReference type="ChEBI" id="CHEBI:17650"/>
        <dbReference type="ChEBI" id="CHEBI:57540"/>
        <dbReference type="ChEBI" id="CHEBI:57945"/>
        <dbReference type="ChEBI" id="CHEBI:78595"/>
    </reaction>
    <physiologicalReaction direction="left-to-right" evidence="8">
        <dbReference type="Rhea" id="RHEA:42013"/>
    </physiologicalReaction>
</comment>
<comment type="catalytic activity">
    <reaction evidence="9">
        <text>(3S)-3-hydroxybutanoyl-CoA + NAD(+) = acetoacetyl-CoA + NADH + H(+)</text>
        <dbReference type="Rhea" id="RHEA:30799"/>
        <dbReference type="ChEBI" id="CHEBI:15378"/>
        <dbReference type="ChEBI" id="CHEBI:57286"/>
        <dbReference type="ChEBI" id="CHEBI:57316"/>
        <dbReference type="ChEBI" id="CHEBI:57540"/>
        <dbReference type="ChEBI" id="CHEBI:57945"/>
    </reaction>
    <physiologicalReaction direction="left-to-right" evidence="9">
        <dbReference type="Rhea" id="RHEA:30800"/>
    </physiologicalReaction>
    <physiologicalReaction direction="right-to-left" evidence="9">
        <dbReference type="Rhea" id="RHEA:30801"/>
    </physiologicalReaction>
</comment>
<dbReference type="OrthoDB" id="1274115at2759"/>
<evidence type="ECO:0000256" key="1">
    <source>
        <dbReference type="ARBA" id="ARBA00006484"/>
    </source>
</evidence>
<evidence type="ECO:0000256" key="15">
    <source>
        <dbReference type="ARBA" id="ARBA00072938"/>
    </source>
</evidence>
<dbReference type="OMA" id="RHIFEND"/>
<gene>
    <name evidence="20" type="ORF">AMSG_03345</name>
</gene>
<evidence type="ECO:0000256" key="14">
    <source>
        <dbReference type="ARBA" id="ARBA00052668"/>
    </source>
</evidence>
<dbReference type="GO" id="GO:0003857">
    <property type="term" value="F:(3S)-3-hydroxyacyl-CoA dehydrogenase (NAD+) activity"/>
    <property type="evidence" value="ECO:0007669"/>
    <property type="project" value="UniProtKB-EC"/>
</dbReference>
<reference evidence="20 21" key="1">
    <citation type="submission" date="2010-05" db="EMBL/GenBank/DDBJ databases">
        <title>The Genome Sequence of Thecamonas trahens ATCC 50062.</title>
        <authorList>
            <consortium name="The Broad Institute Genome Sequencing Platform"/>
            <person name="Russ C."/>
            <person name="Cuomo C."/>
            <person name="Shea T."/>
            <person name="Young S.K."/>
            <person name="Zeng Q."/>
            <person name="Koehrsen M."/>
            <person name="Haas B."/>
            <person name="Borodovsky M."/>
            <person name="Guigo R."/>
            <person name="Alvarado L."/>
            <person name="Berlin A."/>
            <person name="Bochicchio J."/>
            <person name="Borenstein D."/>
            <person name="Chapman S."/>
            <person name="Chen Z."/>
            <person name="Freedman E."/>
            <person name="Gellesch M."/>
            <person name="Goldberg J."/>
            <person name="Griggs A."/>
            <person name="Gujja S."/>
            <person name="Heilman E."/>
            <person name="Heiman D."/>
            <person name="Hepburn T."/>
            <person name="Howarth C."/>
            <person name="Jen D."/>
            <person name="Larson L."/>
            <person name="Mehta T."/>
            <person name="Park D."/>
            <person name="Pearson M."/>
            <person name="Roberts A."/>
            <person name="Saif S."/>
            <person name="Shenoy N."/>
            <person name="Sisk P."/>
            <person name="Stolte C."/>
            <person name="Sykes S."/>
            <person name="Thomson T."/>
            <person name="Walk T."/>
            <person name="White J."/>
            <person name="Yandava C."/>
            <person name="Burger G."/>
            <person name="Gray M.W."/>
            <person name="Holland P.W.H."/>
            <person name="King N."/>
            <person name="Lang F.B.F."/>
            <person name="Roger A.J."/>
            <person name="Ruiz-Trillo I."/>
            <person name="Lander E."/>
            <person name="Nusbaum C."/>
        </authorList>
    </citation>
    <scope>NUCLEOTIDE SEQUENCE [LARGE SCALE GENOMIC DNA]</scope>
    <source>
        <strain evidence="20 21">ATCC 50062</strain>
    </source>
</reference>
<evidence type="ECO:0000256" key="13">
    <source>
        <dbReference type="ARBA" id="ARBA00052417"/>
    </source>
</evidence>
<evidence type="ECO:0000256" key="2">
    <source>
        <dbReference type="ARBA" id="ARBA00023002"/>
    </source>
</evidence>
<dbReference type="PROSITE" id="PS00061">
    <property type="entry name" value="ADH_SHORT"/>
    <property type="match status" value="1"/>
</dbReference>
<name>A0A0L0D3P2_THETB</name>
<evidence type="ECO:0000256" key="11">
    <source>
        <dbReference type="ARBA" id="ARBA00051831"/>
    </source>
</evidence>
<evidence type="ECO:0000313" key="21">
    <source>
        <dbReference type="Proteomes" id="UP000054408"/>
    </source>
</evidence>
<dbReference type="GO" id="GO:0004303">
    <property type="term" value="F:estradiol 17-beta-dehydrogenase [NAD(P)+] activity"/>
    <property type="evidence" value="ECO:0007669"/>
    <property type="project" value="UniProtKB-EC"/>
</dbReference>
<dbReference type="InterPro" id="IPR020904">
    <property type="entry name" value="Sc_DH/Rdtase_CS"/>
</dbReference>
<evidence type="ECO:0000256" key="8">
    <source>
        <dbReference type="ARBA" id="ARBA00050927"/>
    </source>
</evidence>
<dbReference type="FunFam" id="3.40.50.720:FF:000215">
    <property type="entry name" value="3-hydroxyacyl-CoA dehydrogenase type-2"/>
    <property type="match status" value="1"/>
</dbReference>
<dbReference type="Proteomes" id="UP000054408">
    <property type="component" value="Unassembled WGS sequence"/>
</dbReference>
<comment type="catalytic activity">
    <reaction evidence="11">
        <text>ursodeoxycholate + NAD(+) = 7-oxolithocholate + NADH + H(+)</text>
        <dbReference type="Rhea" id="RHEA:42028"/>
        <dbReference type="ChEBI" id="CHEBI:15378"/>
        <dbReference type="ChEBI" id="CHEBI:57540"/>
        <dbReference type="ChEBI" id="CHEBI:57945"/>
        <dbReference type="ChEBI" id="CHEBI:78604"/>
        <dbReference type="ChEBI" id="CHEBI:78605"/>
    </reaction>
    <physiologicalReaction direction="left-to-right" evidence="11">
        <dbReference type="Rhea" id="RHEA:42029"/>
    </physiologicalReaction>
</comment>
<evidence type="ECO:0000256" key="18">
    <source>
        <dbReference type="ARBA" id="ARBA00082399"/>
    </source>
</evidence>
<evidence type="ECO:0000256" key="16">
    <source>
        <dbReference type="ARBA" id="ARBA00079624"/>
    </source>
</evidence>
<comment type="catalytic activity">
    <reaction evidence="10">
        <text>3beta,7beta-dihydroxy-5beta-cholan-24-oate + NAD(+) = 3beta-hydroxy-7-oxo-5beta-cholan-24-oate + NADH + H(+)</text>
        <dbReference type="Rhea" id="RHEA:42024"/>
        <dbReference type="ChEBI" id="CHEBI:15378"/>
        <dbReference type="ChEBI" id="CHEBI:57540"/>
        <dbReference type="ChEBI" id="CHEBI:57945"/>
        <dbReference type="ChEBI" id="CHEBI:78602"/>
        <dbReference type="ChEBI" id="CHEBI:78603"/>
    </reaction>
    <physiologicalReaction direction="left-to-right" evidence="10">
        <dbReference type="Rhea" id="RHEA:42025"/>
    </physiologicalReaction>
</comment>
<accession>A0A0L0D3P2</accession>
<evidence type="ECO:0000256" key="5">
    <source>
        <dbReference type="ARBA" id="ARBA00050141"/>
    </source>
</evidence>
<comment type="catalytic activity">
    <reaction evidence="12">
        <text>5alpha-pregnan-20beta-ol-3-one + NAD(+) = 5alpha-pregnane-3,20-dione + NADH + H(+)</text>
        <dbReference type="Rhea" id="RHEA:42008"/>
        <dbReference type="ChEBI" id="CHEBI:15378"/>
        <dbReference type="ChEBI" id="CHEBI:28952"/>
        <dbReference type="ChEBI" id="CHEBI:57540"/>
        <dbReference type="ChEBI" id="CHEBI:57945"/>
        <dbReference type="ChEBI" id="CHEBI:78594"/>
    </reaction>
    <physiologicalReaction direction="left-to-right" evidence="12">
        <dbReference type="Rhea" id="RHEA:42009"/>
    </physiologicalReaction>
</comment>
<evidence type="ECO:0000256" key="19">
    <source>
        <dbReference type="RuleBase" id="RU000363"/>
    </source>
</evidence>
<evidence type="ECO:0000313" key="20">
    <source>
        <dbReference type="EMBL" id="KNC46914.1"/>
    </source>
</evidence>
<dbReference type="eggNOG" id="KOG1199">
    <property type="taxonomic scope" value="Eukaryota"/>
</dbReference>
<comment type="catalytic activity">
    <reaction evidence="13">
        <text>cortisone + NAD(+) = 17alpha-hydroxypregn-4-en-3,11,20-trione-21-al + NADH + H(+)</text>
        <dbReference type="Rhea" id="RHEA:42016"/>
        <dbReference type="ChEBI" id="CHEBI:15378"/>
        <dbReference type="ChEBI" id="CHEBI:16962"/>
        <dbReference type="ChEBI" id="CHEBI:57540"/>
        <dbReference type="ChEBI" id="CHEBI:57945"/>
        <dbReference type="ChEBI" id="CHEBI:78596"/>
    </reaction>
    <physiologicalReaction direction="left-to-right" evidence="13">
        <dbReference type="Rhea" id="RHEA:42017"/>
    </physiologicalReaction>
</comment>
<dbReference type="PANTHER" id="PTHR43658:SF8">
    <property type="entry name" value="17-BETA-HYDROXYSTEROID DEHYDROGENASE 14-RELATED"/>
    <property type="match status" value="1"/>
</dbReference>
<dbReference type="CDD" id="cd05371">
    <property type="entry name" value="HSD10-like_SDR_c"/>
    <property type="match status" value="1"/>
</dbReference>
<evidence type="ECO:0000256" key="9">
    <source>
        <dbReference type="ARBA" id="ARBA00051004"/>
    </source>
</evidence>
<comment type="catalytic activity">
    <reaction evidence="14">
        <text>11-dehydrocorticosterone + NAD(+) = pregn-4-ene-3,11,20,21-tetraone + NADH + H(+)</text>
        <dbReference type="Rhea" id="RHEA:42020"/>
        <dbReference type="ChEBI" id="CHEBI:15378"/>
        <dbReference type="ChEBI" id="CHEBI:57540"/>
        <dbReference type="ChEBI" id="CHEBI:57945"/>
        <dbReference type="ChEBI" id="CHEBI:78600"/>
        <dbReference type="ChEBI" id="CHEBI:78601"/>
    </reaction>
    <physiologicalReaction direction="left-to-right" evidence="14">
        <dbReference type="Rhea" id="RHEA:42021"/>
    </physiologicalReaction>
</comment>
<dbReference type="AlphaFoldDB" id="A0A0L0D3P2"/>
<sequence length="258" mass="27217">MKVEGSVFVVTGGASGLGQAVVRRAVELGAAGVGIFDLNDDDGEEMVVELGEDKALFAEVNVTDADSVQEGLAAVVEKFGRVDVVVNCAGIGSGTKTYSRKGGAHKLDYFKKVVEVNLVGTFNTLRLAAAIMAEQEPNADGERGVIVNTASVAAFDGQQGQASYSASKAGVVGMTLPIARDLGPYGIRICTICPGVFLTPMMRMLKAEVRASLEKDVPFPSRLGRPEEFALMATSIVENPYLNGETIRLDGALRMNKL</sequence>
<keyword evidence="21" id="KW-1185">Reference proteome</keyword>
<evidence type="ECO:0000256" key="7">
    <source>
        <dbReference type="ARBA" id="ARBA00050435"/>
    </source>
</evidence>
<comment type="catalytic activity">
    <reaction evidence="7">
        <text>17beta-hydroxy-5alpha-androstan-3-one + NAD(+) = 5alpha-androstan-3,17-dione + NADH + H(+)</text>
        <dbReference type="Rhea" id="RHEA:41992"/>
        <dbReference type="ChEBI" id="CHEBI:15378"/>
        <dbReference type="ChEBI" id="CHEBI:15994"/>
        <dbReference type="ChEBI" id="CHEBI:16330"/>
        <dbReference type="ChEBI" id="CHEBI:57540"/>
        <dbReference type="ChEBI" id="CHEBI:57945"/>
    </reaction>
    <physiologicalReaction direction="left-to-right" evidence="7">
        <dbReference type="Rhea" id="RHEA:41993"/>
    </physiologicalReaction>
</comment>
<evidence type="ECO:0000256" key="3">
    <source>
        <dbReference type="ARBA" id="ARBA00024071"/>
    </source>
</evidence>
<evidence type="ECO:0000256" key="6">
    <source>
        <dbReference type="ARBA" id="ARBA00050365"/>
    </source>
</evidence>
<dbReference type="STRING" id="461836.A0A0L0D3P2"/>
<organism evidence="20 21">
    <name type="scientific">Thecamonas trahens ATCC 50062</name>
    <dbReference type="NCBI Taxonomy" id="461836"/>
    <lineage>
        <taxon>Eukaryota</taxon>
        <taxon>Apusozoa</taxon>
        <taxon>Apusomonadida</taxon>
        <taxon>Apusomonadidae</taxon>
        <taxon>Thecamonas</taxon>
    </lineage>
</organism>
<dbReference type="GO" id="GO:0047044">
    <property type="term" value="F:androstan-3-alpha,17-beta-diol dehydrogenase (NAD+) activity"/>
    <property type="evidence" value="ECO:0007669"/>
    <property type="project" value="UniProtKB-EC"/>
</dbReference>
<dbReference type="Pfam" id="PF00106">
    <property type="entry name" value="adh_short"/>
    <property type="match status" value="1"/>
</dbReference>
<comment type="catalytic activity">
    <reaction evidence="5">
        <text>a (3S)-3-hydroxyacyl-CoA + NAD(+) = a 3-oxoacyl-CoA + NADH + H(+)</text>
        <dbReference type="Rhea" id="RHEA:22432"/>
        <dbReference type="ChEBI" id="CHEBI:15378"/>
        <dbReference type="ChEBI" id="CHEBI:57318"/>
        <dbReference type="ChEBI" id="CHEBI:57540"/>
        <dbReference type="ChEBI" id="CHEBI:57945"/>
        <dbReference type="ChEBI" id="CHEBI:90726"/>
        <dbReference type="EC" id="1.1.1.35"/>
    </reaction>
    <physiologicalReaction direction="left-to-right" evidence="5">
        <dbReference type="Rhea" id="RHEA:22433"/>
    </physiologicalReaction>
    <physiologicalReaction direction="right-to-left" evidence="5">
        <dbReference type="Rhea" id="RHEA:22434"/>
    </physiologicalReaction>
</comment>
<dbReference type="PRINTS" id="PR00081">
    <property type="entry name" value="GDHRDH"/>
</dbReference>
<dbReference type="EC" id="1.1.1.53" evidence="3"/>
<evidence type="ECO:0000256" key="17">
    <source>
        <dbReference type="ARBA" id="ARBA00082293"/>
    </source>
</evidence>
<dbReference type="Gene3D" id="3.40.50.720">
    <property type="entry name" value="NAD(P)-binding Rossmann-like Domain"/>
    <property type="match status" value="1"/>
</dbReference>
<protein>
    <recommendedName>
        <fullName evidence="15">3-hydroxyacyl-CoA dehydrogenase type-2</fullName>
        <ecNumber evidence="3">1.1.1.53</ecNumber>
    </recommendedName>
    <alternativeName>
        <fullName evidence="17">3-hydroxyacyl-CoA dehydrogenase type II</fullName>
    </alternativeName>
    <alternativeName>
        <fullName evidence="18">Mitochondrial ribonuclease P protein 2</fullName>
    </alternativeName>
    <alternativeName>
        <fullName evidence="16">Type II HADH</fullName>
    </alternativeName>
</protein>
<dbReference type="SUPFAM" id="SSF51735">
    <property type="entry name" value="NAD(P)-binding Rossmann-fold domains"/>
    <property type="match status" value="1"/>
</dbReference>
<comment type="catalytic activity">
    <reaction evidence="6">
        <text>5alpha-androstane-3alpha,17beta-diol + NAD(+) = 17beta-hydroxy-5alpha-androstan-3-one + NADH + H(+)</text>
        <dbReference type="Rhea" id="RHEA:42004"/>
        <dbReference type="ChEBI" id="CHEBI:15378"/>
        <dbReference type="ChEBI" id="CHEBI:16330"/>
        <dbReference type="ChEBI" id="CHEBI:36713"/>
        <dbReference type="ChEBI" id="CHEBI:57540"/>
        <dbReference type="ChEBI" id="CHEBI:57945"/>
        <dbReference type="EC" id="1.1.1.53"/>
    </reaction>
    <physiologicalReaction direction="right-to-left" evidence="6">
        <dbReference type="Rhea" id="RHEA:42006"/>
    </physiologicalReaction>
</comment>
<dbReference type="PRINTS" id="PR00080">
    <property type="entry name" value="SDRFAMILY"/>
</dbReference>
<evidence type="ECO:0000256" key="12">
    <source>
        <dbReference type="ARBA" id="ARBA00052095"/>
    </source>
</evidence>
<dbReference type="InterPro" id="IPR036291">
    <property type="entry name" value="NAD(P)-bd_dom_sf"/>
</dbReference>
<proteinExistence type="inferred from homology"/>
<comment type="similarity">
    <text evidence="1 19">Belongs to the short-chain dehydrogenases/reductases (SDR) family.</text>
</comment>
<comment type="catalytic activity">
    <reaction evidence="4">
        <text>17beta-estradiol + NAD(+) = estrone + NADH + H(+)</text>
        <dbReference type="Rhea" id="RHEA:24612"/>
        <dbReference type="ChEBI" id="CHEBI:15378"/>
        <dbReference type="ChEBI" id="CHEBI:16469"/>
        <dbReference type="ChEBI" id="CHEBI:17263"/>
        <dbReference type="ChEBI" id="CHEBI:57540"/>
        <dbReference type="ChEBI" id="CHEBI:57945"/>
        <dbReference type="EC" id="1.1.1.62"/>
    </reaction>
    <physiologicalReaction direction="left-to-right" evidence="4">
        <dbReference type="Rhea" id="RHEA:24613"/>
    </physiologicalReaction>
</comment>